<keyword evidence="4" id="KW-1185">Reference proteome</keyword>
<feature type="signal peptide" evidence="2">
    <location>
        <begin position="1"/>
        <end position="23"/>
    </location>
</feature>
<evidence type="ECO:0000313" key="3">
    <source>
        <dbReference type="EMBL" id="ESW15384.1"/>
    </source>
</evidence>
<dbReference type="Gramene" id="ESW15384">
    <property type="protein sequence ID" value="ESW15384"/>
    <property type="gene ID" value="PHAVU_007G068600g"/>
</dbReference>
<reference evidence="4" key="1">
    <citation type="journal article" date="2014" name="Nat. Genet.">
        <title>A reference genome for common bean and genome-wide analysis of dual domestications.</title>
        <authorList>
            <person name="Schmutz J."/>
            <person name="McClean P.E."/>
            <person name="Mamidi S."/>
            <person name="Wu G.A."/>
            <person name="Cannon S.B."/>
            <person name="Grimwood J."/>
            <person name="Jenkins J."/>
            <person name="Shu S."/>
            <person name="Song Q."/>
            <person name="Chavarro C."/>
            <person name="Torres-Torres M."/>
            <person name="Geffroy V."/>
            <person name="Moghaddam S.M."/>
            <person name="Gao D."/>
            <person name="Abernathy B."/>
            <person name="Barry K."/>
            <person name="Blair M."/>
            <person name="Brick M.A."/>
            <person name="Chovatia M."/>
            <person name="Gepts P."/>
            <person name="Goodstein D.M."/>
            <person name="Gonzales M."/>
            <person name="Hellsten U."/>
            <person name="Hyten D.L."/>
            <person name="Jia G."/>
            <person name="Kelly J.D."/>
            <person name="Kudrna D."/>
            <person name="Lee R."/>
            <person name="Richard M.M."/>
            <person name="Miklas P.N."/>
            <person name="Osorno J.M."/>
            <person name="Rodrigues J."/>
            <person name="Thareau V."/>
            <person name="Urrea C.A."/>
            <person name="Wang M."/>
            <person name="Yu Y."/>
            <person name="Zhang M."/>
            <person name="Wing R.A."/>
            <person name="Cregan P.B."/>
            <person name="Rokhsar D.S."/>
            <person name="Jackson S.A."/>
        </authorList>
    </citation>
    <scope>NUCLEOTIDE SEQUENCE [LARGE SCALE GENOMIC DNA]</scope>
    <source>
        <strain evidence="4">cv. G19833</strain>
    </source>
</reference>
<gene>
    <name evidence="3" type="ORF">PHAVU_007G068600g</name>
</gene>
<protein>
    <submittedName>
        <fullName evidence="3">Uncharacterized protein</fullName>
    </submittedName>
</protein>
<dbReference type="AlphaFoldDB" id="V7BC30"/>
<feature type="region of interest" description="Disordered" evidence="1">
    <location>
        <begin position="59"/>
        <end position="87"/>
    </location>
</feature>
<sequence>MSAPKFSALLLFVIIFLSSVLDSYSTSRLDSHVNLGTKSSDRKVSFEIVENHHVILSSLKTEKPNKKNPNISIKRKVPAGPNPLHNS</sequence>
<proteinExistence type="predicted"/>
<dbReference type="Proteomes" id="UP000000226">
    <property type="component" value="Chromosome 7"/>
</dbReference>
<organism evidence="3 4">
    <name type="scientific">Phaseolus vulgaris</name>
    <name type="common">Kidney bean</name>
    <name type="synonym">French bean</name>
    <dbReference type="NCBI Taxonomy" id="3885"/>
    <lineage>
        <taxon>Eukaryota</taxon>
        <taxon>Viridiplantae</taxon>
        <taxon>Streptophyta</taxon>
        <taxon>Embryophyta</taxon>
        <taxon>Tracheophyta</taxon>
        <taxon>Spermatophyta</taxon>
        <taxon>Magnoliopsida</taxon>
        <taxon>eudicotyledons</taxon>
        <taxon>Gunneridae</taxon>
        <taxon>Pentapetalae</taxon>
        <taxon>rosids</taxon>
        <taxon>fabids</taxon>
        <taxon>Fabales</taxon>
        <taxon>Fabaceae</taxon>
        <taxon>Papilionoideae</taxon>
        <taxon>50 kb inversion clade</taxon>
        <taxon>NPAAA clade</taxon>
        <taxon>indigoferoid/millettioid clade</taxon>
        <taxon>Phaseoleae</taxon>
        <taxon>Phaseolus</taxon>
    </lineage>
</organism>
<evidence type="ECO:0000256" key="2">
    <source>
        <dbReference type="SAM" id="SignalP"/>
    </source>
</evidence>
<feature type="chain" id="PRO_5004754383" evidence="2">
    <location>
        <begin position="24"/>
        <end position="87"/>
    </location>
</feature>
<evidence type="ECO:0000256" key="1">
    <source>
        <dbReference type="SAM" id="MobiDB-lite"/>
    </source>
</evidence>
<accession>V7BC30</accession>
<dbReference type="EMBL" id="CM002294">
    <property type="protein sequence ID" value="ESW15384.1"/>
    <property type="molecule type" value="Genomic_DNA"/>
</dbReference>
<keyword evidence="2" id="KW-0732">Signal</keyword>
<name>V7BC30_PHAVU</name>
<dbReference type="OMA" id="RLDSHVN"/>
<evidence type="ECO:0000313" key="4">
    <source>
        <dbReference type="Proteomes" id="UP000000226"/>
    </source>
</evidence>